<gene>
    <name evidence="3" type="ORF">B0H15DRAFT_805869</name>
</gene>
<keyword evidence="1" id="KW-0812">Transmembrane</keyword>
<dbReference type="GO" id="GO:0042765">
    <property type="term" value="C:GPI-anchor transamidase complex"/>
    <property type="evidence" value="ECO:0007669"/>
    <property type="project" value="InterPro"/>
</dbReference>
<accession>A0AAD6XMT5</accession>
<dbReference type="GO" id="GO:0016255">
    <property type="term" value="P:attachment of GPI anchor to protein"/>
    <property type="evidence" value="ECO:0007669"/>
    <property type="project" value="InterPro"/>
</dbReference>
<evidence type="ECO:0000256" key="2">
    <source>
        <dbReference type="SAM" id="SignalP"/>
    </source>
</evidence>
<feature type="transmembrane region" description="Helical" evidence="1">
    <location>
        <begin position="523"/>
        <end position="544"/>
    </location>
</feature>
<feature type="chain" id="PRO_5042133821" evidence="2">
    <location>
        <begin position="22"/>
        <end position="558"/>
    </location>
</feature>
<dbReference type="PANTHER" id="PTHR12959:SF11">
    <property type="entry name" value="GPI TRANSAMIDASE COMPONENT PIG-T"/>
    <property type="match status" value="1"/>
</dbReference>
<keyword evidence="1" id="KW-1133">Transmembrane helix</keyword>
<sequence length="558" mass="61526">MSLHWKSRFIWSLCLPLLASSRSGYFETFDEELTVRALGDGKVASRFSFSTLLAGATPRNPQNLSVEDESQHYTLFPLALGQILREYAVTELHLTLNAGNWDYQRWGYPDEPDVGTGAQLWAWMGEGASTSVDARWRGLRNALAGLFCASLGALDEQLTTSPALAFAPQGALPAWSQPHAVRHAALAAEHVCTENLTPFLKLLPCKARAGIAQLLNPHRLFDADWHGMGLHVEWLPDTGVQVRLTFQSVTNPLRASSNRRDWSFSSTFDRTIDRKCPSASSSRILVTDPMNDGYRLTPTPWTYEGQQLTWTLDDPSLVGGNAVFDLIKQDVPLDVSMRWAVEFAHAARPPEAALSIQRSLHGASQAHGTVAVAIANAGPDTVRAAYLETMPWIVTFYLHTLELRVDGVLRPDLLQSLHYTPPVPHARATTLEAVLLLPPRSTLHLRVEVTKAFLRYTEHPPDAQRGWDLPPAVLVPLPFANSSALTANSTSVPSNANDVRSARRLYTRALLVDPATPDFSMPYNVVIFTCSVVAFVFGSVFNLLARRFAVVHAPVRGT</sequence>
<dbReference type="Proteomes" id="UP001222325">
    <property type="component" value="Unassembled WGS sequence"/>
</dbReference>
<keyword evidence="2" id="KW-0732">Signal</keyword>
<feature type="signal peptide" evidence="2">
    <location>
        <begin position="1"/>
        <end position="21"/>
    </location>
</feature>
<evidence type="ECO:0000256" key="1">
    <source>
        <dbReference type="SAM" id="Phobius"/>
    </source>
</evidence>
<keyword evidence="1" id="KW-0472">Membrane</keyword>
<protein>
    <submittedName>
        <fullName evidence="3">Gpi16 subunit GPI transamidase component</fullName>
    </submittedName>
</protein>
<evidence type="ECO:0000313" key="4">
    <source>
        <dbReference type="Proteomes" id="UP001222325"/>
    </source>
</evidence>
<comment type="caution">
    <text evidence="3">The sequence shown here is derived from an EMBL/GenBank/DDBJ whole genome shotgun (WGS) entry which is preliminary data.</text>
</comment>
<dbReference type="AlphaFoldDB" id="A0AAD6XMT5"/>
<evidence type="ECO:0000313" key="3">
    <source>
        <dbReference type="EMBL" id="KAJ7076037.1"/>
    </source>
</evidence>
<dbReference type="EMBL" id="JARJCN010000086">
    <property type="protein sequence ID" value="KAJ7076037.1"/>
    <property type="molecule type" value="Genomic_DNA"/>
</dbReference>
<name>A0AAD6XMT5_9AGAR</name>
<organism evidence="3 4">
    <name type="scientific">Mycena belliarum</name>
    <dbReference type="NCBI Taxonomy" id="1033014"/>
    <lineage>
        <taxon>Eukaryota</taxon>
        <taxon>Fungi</taxon>
        <taxon>Dikarya</taxon>
        <taxon>Basidiomycota</taxon>
        <taxon>Agaricomycotina</taxon>
        <taxon>Agaricomycetes</taxon>
        <taxon>Agaricomycetidae</taxon>
        <taxon>Agaricales</taxon>
        <taxon>Marasmiineae</taxon>
        <taxon>Mycenaceae</taxon>
        <taxon>Mycena</taxon>
    </lineage>
</organism>
<dbReference type="PANTHER" id="PTHR12959">
    <property type="entry name" value="GPI TRANSAMIDASE COMPONENT PIG-T-RELATED"/>
    <property type="match status" value="1"/>
</dbReference>
<reference evidence="3" key="1">
    <citation type="submission" date="2023-03" db="EMBL/GenBank/DDBJ databases">
        <title>Massive genome expansion in bonnet fungi (Mycena s.s.) driven by repeated elements and novel gene families across ecological guilds.</title>
        <authorList>
            <consortium name="Lawrence Berkeley National Laboratory"/>
            <person name="Harder C.B."/>
            <person name="Miyauchi S."/>
            <person name="Viragh M."/>
            <person name="Kuo A."/>
            <person name="Thoen E."/>
            <person name="Andreopoulos B."/>
            <person name="Lu D."/>
            <person name="Skrede I."/>
            <person name="Drula E."/>
            <person name="Henrissat B."/>
            <person name="Morin E."/>
            <person name="Kohler A."/>
            <person name="Barry K."/>
            <person name="LaButti K."/>
            <person name="Morin E."/>
            <person name="Salamov A."/>
            <person name="Lipzen A."/>
            <person name="Mereny Z."/>
            <person name="Hegedus B."/>
            <person name="Baldrian P."/>
            <person name="Stursova M."/>
            <person name="Weitz H."/>
            <person name="Taylor A."/>
            <person name="Grigoriev I.V."/>
            <person name="Nagy L.G."/>
            <person name="Martin F."/>
            <person name="Kauserud H."/>
        </authorList>
    </citation>
    <scope>NUCLEOTIDE SEQUENCE</scope>
    <source>
        <strain evidence="3">CBHHK173m</strain>
    </source>
</reference>
<keyword evidence="4" id="KW-1185">Reference proteome</keyword>
<dbReference type="Pfam" id="PF04113">
    <property type="entry name" value="Gpi16"/>
    <property type="match status" value="2"/>
</dbReference>
<proteinExistence type="predicted"/>
<dbReference type="InterPro" id="IPR007245">
    <property type="entry name" value="PIG-T"/>
</dbReference>